<reference evidence="6 7" key="1">
    <citation type="submission" date="2020-08" db="EMBL/GenBank/DDBJ databases">
        <title>Genomic Encyclopedia of Type Strains, Phase IV (KMG-IV): sequencing the most valuable type-strain genomes for metagenomic binning, comparative biology and taxonomic classification.</title>
        <authorList>
            <person name="Goeker M."/>
        </authorList>
    </citation>
    <scope>NUCLEOTIDE SEQUENCE [LARGE SCALE GENOMIC DNA]</scope>
    <source>
        <strain evidence="6 7">DSM 29007</strain>
    </source>
</reference>
<evidence type="ECO:0000313" key="6">
    <source>
        <dbReference type="EMBL" id="MBB6068563.1"/>
    </source>
</evidence>
<feature type="compositionally biased region" description="Low complexity" evidence="4">
    <location>
        <begin position="249"/>
        <end position="259"/>
    </location>
</feature>
<proteinExistence type="predicted"/>
<dbReference type="Proteomes" id="UP000582837">
    <property type="component" value="Unassembled WGS sequence"/>
</dbReference>
<keyword evidence="3" id="KW-0998">Cell outer membrane</keyword>
<dbReference type="AlphaFoldDB" id="A0A841GUD6"/>
<dbReference type="Pfam" id="PF13525">
    <property type="entry name" value="YfiO"/>
    <property type="match status" value="1"/>
</dbReference>
<dbReference type="EMBL" id="JACHIA010000001">
    <property type="protein sequence ID" value="MBB6068563.1"/>
    <property type="molecule type" value="Genomic_DNA"/>
</dbReference>
<protein>
    <submittedName>
        <fullName evidence="6">Outer membrane protein assembly factor BamD</fullName>
    </submittedName>
</protein>
<sequence>MNESFNLRRAFTALAAASVLGGCSVLRTPPPPTPDTSYAQGMQAYQNRRYGRAAELLNQFVTATGSDERLKPALMAMARSHMETGDYVTAGAEFLRVATEFPSDPEAVEARFGLCDAYHRLSPKPQLDQDYTVAAISYCESFAGLYPAEATAQQATGWVGQMREKLATKSYQNGFFYFRRGLYDAGIVYFNEVLEQHPRSTVAPAALLRLVESYHRMGYREEEAAARQRLQAEYPQSAEARTAPPAAPAPAAAAAPAGT</sequence>
<dbReference type="InterPro" id="IPR039565">
    <property type="entry name" value="BamD-like"/>
</dbReference>
<evidence type="ECO:0000256" key="1">
    <source>
        <dbReference type="ARBA" id="ARBA00022729"/>
    </source>
</evidence>
<evidence type="ECO:0000259" key="5">
    <source>
        <dbReference type="Pfam" id="PF13525"/>
    </source>
</evidence>
<evidence type="ECO:0000313" key="7">
    <source>
        <dbReference type="Proteomes" id="UP000582837"/>
    </source>
</evidence>
<keyword evidence="1" id="KW-0732">Signal</keyword>
<evidence type="ECO:0000256" key="3">
    <source>
        <dbReference type="ARBA" id="ARBA00023237"/>
    </source>
</evidence>
<keyword evidence="2" id="KW-0472">Membrane</keyword>
<organism evidence="6 7">
    <name type="scientific">Longimicrobium terrae</name>
    <dbReference type="NCBI Taxonomy" id="1639882"/>
    <lineage>
        <taxon>Bacteria</taxon>
        <taxon>Pseudomonadati</taxon>
        <taxon>Gemmatimonadota</taxon>
        <taxon>Longimicrobiia</taxon>
        <taxon>Longimicrobiales</taxon>
        <taxon>Longimicrobiaceae</taxon>
        <taxon>Longimicrobium</taxon>
    </lineage>
</organism>
<dbReference type="RefSeq" id="WP_170030755.1">
    <property type="nucleotide sequence ID" value="NZ_JABDTL010000001.1"/>
</dbReference>
<name>A0A841GUD6_9BACT</name>
<feature type="region of interest" description="Disordered" evidence="4">
    <location>
        <begin position="228"/>
        <end position="259"/>
    </location>
</feature>
<accession>A0A841GUD6</accession>
<dbReference type="Gene3D" id="1.25.40.10">
    <property type="entry name" value="Tetratricopeptide repeat domain"/>
    <property type="match status" value="1"/>
</dbReference>
<feature type="domain" description="Outer membrane lipoprotein BamD-like" evidence="5">
    <location>
        <begin position="35"/>
        <end position="226"/>
    </location>
</feature>
<gene>
    <name evidence="6" type="ORF">HNQ61_000174</name>
</gene>
<dbReference type="NCBIfam" id="TIGR03302">
    <property type="entry name" value="OM_YfiO"/>
    <property type="match status" value="1"/>
</dbReference>
<evidence type="ECO:0000256" key="2">
    <source>
        <dbReference type="ARBA" id="ARBA00023136"/>
    </source>
</evidence>
<dbReference type="SUPFAM" id="SSF48452">
    <property type="entry name" value="TPR-like"/>
    <property type="match status" value="1"/>
</dbReference>
<dbReference type="InterPro" id="IPR017689">
    <property type="entry name" value="BamD"/>
</dbReference>
<dbReference type="InterPro" id="IPR011990">
    <property type="entry name" value="TPR-like_helical_dom_sf"/>
</dbReference>
<comment type="caution">
    <text evidence="6">The sequence shown here is derived from an EMBL/GenBank/DDBJ whole genome shotgun (WGS) entry which is preliminary data.</text>
</comment>
<keyword evidence="7" id="KW-1185">Reference proteome</keyword>
<evidence type="ECO:0000256" key="4">
    <source>
        <dbReference type="SAM" id="MobiDB-lite"/>
    </source>
</evidence>